<evidence type="ECO:0000256" key="3">
    <source>
        <dbReference type="ARBA" id="ARBA00022741"/>
    </source>
</evidence>
<dbReference type="AlphaFoldDB" id="A0A7G7YLZ0"/>
<proteinExistence type="inferred from homology"/>
<evidence type="ECO:0000256" key="4">
    <source>
        <dbReference type="ARBA" id="ARBA00022840"/>
    </source>
</evidence>
<dbReference type="Gene3D" id="3.40.50.300">
    <property type="entry name" value="P-loop containing nucleotide triphosphate hydrolases"/>
    <property type="match status" value="1"/>
</dbReference>
<keyword evidence="6" id="KW-1185">Reference proteome</keyword>
<dbReference type="PROSITE" id="PS50893">
    <property type="entry name" value="ABC_TRANSPORTER_2"/>
    <property type="match status" value="1"/>
</dbReference>
<dbReference type="SUPFAM" id="SSF52540">
    <property type="entry name" value="P-loop containing nucleoside triphosphate hydrolases"/>
    <property type="match status" value="1"/>
</dbReference>
<dbReference type="InterPro" id="IPR027417">
    <property type="entry name" value="P-loop_NTPase"/>
</dbReference>
<dbReference type="KEGG" id="cans:GP473_01255"/>
<dbReference type="InterPro" id="IPR003439">
    <property type="entry name" value="ABC_transporter-like_ATP-bd"/>
</dbReference>
<dbReference type="PANTHER" id="PTHR43335:SF4">
    <property type="entry name" value="ABC TRANSPORTER, ATP-BINDING PROTEIN"/>
    <property type="match status" value="1"/>
</dbReference>
<evidence type="ECO:0000256" key="1">
    <source>
        <dbReference type="ARBA" id="ARBA00005417"/>
    </source>
</evidence>
<dbReference type="SMART" id="SM00382">
    <property type="entry name" value="AAA"/>
    <property type="match status" value="1"/>
</dbReference>
<comment type="similarity">
    <text evidence="1">Belongs to the ABC transporter superfamily.</text>
</comment>
<gene>
    <name evidence="5" type="ORF">GP473_01255</name>
</gene>
<protein>
    <submittedName>
        <fullName evidence="5">ATP-binding cassette domain-containing protein</fullName>
    </submittedName>
</protein>
<name>A0A7G7YLZ0_9CORY</name>
<sequence length="338" mass="35836">MIEVSALTKQYDGNVVVDSLDFTVKPGIVTGFLGPNGAGKSTTMRMIVGLDNPTSGSATIDGKRYAEYEKPLHKVGTLLDAQWLHPHRSAANHLRMIATANGMSRKRVDEVLGIVGLSEVAGRKAGTFSLGMGQRLGLAAALLGDPEVLILDEPVNGLDPEGIRWVRGFVRHLASEGRTVLISSHLLSEMAQTADHLVVIGKGKLIADRSTQDFIASASETQTVVRTANPSELAEAFTQESVSFRTEADTRGRRTFLVDNVSSEQVGAIAHSHGVLLHELTERHASLEEAFMNITGQSVEYTGNTAASGGTPIAAHESAGTAELNTDATAVTVTTGDK</sequence>
<dbReference type="Pfam" id="PF00005">
    <property type="entry name" value="ABC_tran"/>
    <property type="match status" value="1"/>
</dbReference>
<dbReference type="CDD" id="cd03268">
    <property type="entry name" value="ABC_BcrA_bacitracin_resist"/>
    <property type="match status" value="1"/>
</dbReference>
<dbReference type="Proteomes" id="UP000515275">
    <property type="component" value="Chromosome"/>
</dbReference>
<reference evidence="5 6" key="1">
    <citation type="submission" date="2019-12" db="EMBL/GenBank/DDBJ databases">
        <title>Corynebacterium sp. nov., isolated from feces of the Anser Albifrons in China.</title>
        <authorList>
            <person name="Liu Q."/>
        </authorList>
    </citation>
    <scope>NUCLEOTIDE SEQUENCE [LARGE SCALE GENOMIC DNA]</scope>
    <source>
        <strain evidence="5 6">23H37-10</strain>
    </source>
</reference>
<evidence type="ECO:0000313" key="5">
    <source>
        <dbReference type="EMBL" id="QNH95510.1"/>
    </source>
</evidence>
<dbReference type="RefSeq" id="WP_185769508.1">
    <property type="nucleotide sequence ID" value="NZ_CP046883.1"/>
</dbReference>
<dbReference type="GO" id="GO:0005524">
    <property type="term" value="F:ATP binding"/>
    <property type="evidence" value="ECO:0007669"/>
    <property type="project" value="UniProtKB-KW"/>
</dbReference>
<evidence type="ECO:0000313" key="6">
    <source>
        <dbReference type="Proteomes" id="UP000515275"/>
    </source>
</evidence>
<dbReference type="PANTHER" id="PTHR43335">
    <property type="entry name" value="ABC TRANSPORTER, ATP-BINDING PROTEIN"/>
    <property type="match status" value="1"/>
</dbReference>
<keyword evidence="3" id="KW-0547">Nucleotide-binding</keyword>
<keyword evidence="4 5" id="KW-0067">ATP-binding</keyword>
<evidence type="ECO:0000256" key="2">
    <source>
        <dbReference type="ARBA" id="ARBA00022448"/>
    </source>
</evidence>
<organism evidence="5 6">
    <name type="scientific">Corynebacterium anserum</name>
    <dbReference type="NCBI Taxonomy" id="2684406"/>
    <lineage>
        <taxon>Bacteria</taxon>
        <taxon>Bacillati</taxon>
        <taxon>Actinomycetota</taxon>
        <taxon>Actinomycetes</taxon>
        <taxon>Mycobacteriales</taxon>
        <taxon>Corynebacteriaceae</taxon>
        <taxon>Corynebacterium</taxon>
    </lineage>
</organism>
<dbReference type="GO" id="GO:0016887">
    <property type="term" value="F:ATP hydrolysis activity"/>
    <property type="evidence" value="ECO:0007669"/>
    <property type="project" value="InterPro"/>
</dbReference>
<keyword evidence="2" id="KW-0813">Transport</keyword>
<dbReference type="EMBL" id="CP046883">
    <property type="protein sequence ID" value="QNH95510.1"/>
    <property type="molecule type" value="Genomic_DNA"/>
</dbReference>
<dbReference type="InterPro" id="IPR003593">
    <property type="entry name" value="AAA+_ATPase"/>
</dbReference>
<accession>A0A7G7YLZ0</accession>